<dbReference type="SMART" id="SM00086">
    <property type="entry name" value="PAC"/>
    <property type="match status" value="2"/>
</dbReference>
<dbReference type="InterPro" id="IPR052155">
    <property type="entry name" value="Biofilm_reg_signaling"/>
</dbReference>
<dbReference type="PROSITE" id="PS50887">
    <property type="entry name" value="GGDEF"/>
    <property type="match status" value="1"/>
</dbReference>
<dbReference type="Pfam" id="PF00990">
    <property type="entry name" value="GGDEF"/>
    <property type="match status" value="1"/>
</dbReference>
<evidence type="ECO:0000259" key="3">
    <source>
        <dbReference type="PROSITE" id="PS50887"/>
    </source>
</evidence>
<dbReference type="InterPro" id="IPR013655">
    <property type="entry name" value="PAS_fold_3"/>
</dbReference>
<dbReference type="Gene3D" id="3.30.450.20">
    <property type="entry name" value="PAS domain"/>
    <property type="match status" value="2"/>
</dbReference>
<dbReference type="SUPFAM" id="SSF55073">
    <property type="entry name" value="Nucleotide cyclase"/>
    <property type="match status" value="1"/>
</dbReference>
<dbReference type="Pfam" id="PF08447">
    <property type="entry name" value="PAS_3"/>
    <property type="match status" value="1"/>
</dbReference>
<evidence type="ECO:0000259" key="1">
    <source>
        <dbReference type="PROSITE" id="PS50112"/>
    </source>
</evidence>
<dbReference type="CDD" id="cd01949">
    <property type="entry name" value="GGDEF"/>
    <property type="match status" value="1"/>
</dbReference>
<evidence type="ECO:0000313" key="5">
    <source>
        <dbReference type="Proteomes" id="UP000094463"/>
    </source>
</evidence>
<protein>
    <submittedName>
        <fullName evidence="4">Uncharacterized protein with PAS and GGDEF domains</fullName>
    </submittedName>
</protein>
<gene>
    <name evidence="4" type="ORF">BBEV_0400</name>
</gene>
<feature type="domain" description="PAC" evidence="2">
    <location>
        <begin position="94"/>
        <end position="146"/>
    </location>
</feature>
<dbReference type="SMART" id="SM00267">
    <property type="entry name" value="GGDEF"/>
    <property type="match status" value="1"/>
</dbReference>
<dbReference type="STRING" id="632773.BBEV_0400"/>
<dbReference type="PANTHER" id="PTHR44757">
    <property type="entry name" value="DIGUANYLATE CYCLASE DGCP"/>
    <property type="match status" value="1"/>
</dbReference>
<dbReference type="Proteomes" id="UP000094463">
    <property type="component" value="Chromosome"/>
</dbReference>
<dbReference type="InterPro" id="IPR000014">
    <property type="entry name" value="PAS"/>
</dbReference>
<feature type="domain" description="GGDEF" evidence="3">
    <location>
        <begin position="307"/>
        <end position="435"/>
    </location>
</feature>
<sequence>MSKHYLRQELEEVVKRDASILDFIESGSLDGIWYWDLDQPDQEWISPQFWRTFGYDPAEKEHLVSEWQDMIFQEDLKKIEANLKTHFEDPAVPFNQTVRYRHQDGSTVWVKCRGMAIRDDEGKPVRMLGAHVDITDLVLAKESLEELSHEYEKVFNGTQDALFLIEVLGEGQFRFIRNNRSHQKLTGIALDQLAGFTPQEMLGEELGDEVSQNYQRAVEANEPITYEETLTLMGKTIIWETTLTPYLENHPPYIVGSAVDITERKKLELKLEQMANYDELTKLANRHRMMQELEKAVQYQKTKEEAETFALFFLDLDGFKQVNDRYGHEMGDRLLMEVADRLRRLIQEPNLVARIGGDEFTGILWNAAGPDELTDVIDRIYDAVKEPIEIEGRTLQIDASIGVVLYPEDADDPDTLLNQADKEMYRMKRNKQVQQ</sequence>
<dbReference type="Pfam" id="PF08448">
    <property type="entry name" value="PAS_4"/>
    <property type="match status" value="1"/>
</dbReference>
<dbReference type="AlphaFoldDB" id="A0A1D7QS02"/>
<dbReference type="InterPro" id="IPR000160">
    <property type="entry name" value="GGDEF_dom"/>
</dbReference>
<dbReference type="InterPro" id="IPR043128">
    <property type="entry name" value="Rev_trsase/Diguanyl_cyclase"/>
</dbReference>
<keyword evidence="5" id="KW-1185">Reference proteome</keyword>
<dbReference type="InterPro" id="IPR001610">
    <property type="entry name" value="PAC"/>
</dbReference>
<dbReference type="Gene3D" id="3.30.70.270">
    <property type="match status" value="1"/>
</dbReference>
<dbReference type="PROSITE" id="PS50113">
    <property type="entry name" value="PAC"/>
    <property type="match status" value="1"/>
</dbReference>
<evidence type="ECO:0000313" key="4">
    <source>
        <dbReference type="EMBL" id="AOM81794.1"/>
    </source>
</evidence>
<dbReference type="InterPro" id="IPR029787">
    <property type="entry name" value="Nucleotide_cyclase"/>
</dbReference>
<dbReference type="NCBIfam" id="TIGR00229">
    <property type="entry name" value="sensory_box"/>
    <property type="match status" value="2"/>
</dbReference>
<dbReference type="EMBL" id="CP012502">
    <property type="protein sequence ID" value="AOM81794.1"/>
    <property type="molecule type" value="Genomic_DNA"/>
</dbReference>
<dbReference type="OrthoDB" id="9759607at2"/>
<evidence type="ECO:0000259" key="2">
    <source>
        <dbReference type="PROSITE" id="PS50113"/>
    </source>
</evidence>
<accession>A0A1D7QS02</accession>
<dbReference type="RefSeq" id="WP_069363933.1">
    <property type="nucleotide sequence ID" value="NZ_CP012502.1"/>
</dbReference>
<dbReference type="CDD" id="cd00130">
    <property type="entry name" value="PAS"/>
    <property type="match status" value="1"/>
</dbReference>
<dbReference type="InterPro" id="IPR000700">
    <property type="entry name" value="PAS-assoc_C"/>
</dbReference>
<proteinExistence type="predicted"/>
<reference evidence="4 5" key="1">
    <citation type="submission" date="2015-08" db="EMBL/GenBank/DDBJ databases">
        <title>The complete genome sequence of Bacillus beveridgei MLTeJB.</title>
        <authorList>
            <person name="Hanson T.E."/>
            <person name="Mesa C."/>
            <person name="Basesman S.M."/>
            <person name="Oremland R.S."/>
        </authorList>
    </citation>
    <scope>NUCLEOTIDE SEQUENCE [LARGE SCALE GENOMIC DNA]</scope>
    <source>
        <strain evidence="4 5">MLTeJB</strain>
    </source>
</reference>
<dbReference type="PATRIC" id="fig|632773.3.peg.434"/>
<dbReference type="PANTHER" id="PTHR44757:SF2">
    <property type="entry name" value="BIOFILM ARCHITECTURE MAINTENANCE PROTEIN MBAA"/>
    <property type="match status" value="1"/>
</dbReference>
<dbReference type="NCBIfam" id="TIGR00254">
    <property type="entry name" value="GGDEF"/>
    <property type="match status" value="1"/>
</dbReference>
<dbReference type="KEGG" id="bbev:BBEV_0400"/>
<name>A0A1D7QS02_9BACI</name>
<dbReference type="PROSITE" id="PS50112">
    <property type="entry name" value="PAS"/>
    <property type="match status" value="1"/>
</dbReference>
<dbReference type="InterPro" id="IPR013656">
    <property type="entry name" value="PAS_4"/>
</dbReference>
<organism evidence="4 5">
    <name type="scientific">Salisediminibacterium beveridgei</name>
    <dbReference type="NCBI Taxonomy" id="632773"/>
    <lineage>
        <taxon>Bacteria</taxon>
        <taxon>Bacillati</taxon>
        <taxon>Bacillota</taxon>
        <taxon>Bacilli</taxon>
        <taxon>Bacillales</taxon>
        <taxon>Bacillaceae</taxon>
        <taxon>Salisediminibacterium</taxon>
    </lineage>
</organism>
<dbReference type="InterPro" id="IPR035965">
    <property type="entry name" value="PAS-like_dom_sf"/>
</dbReference>
<dbReference type="SUPFAM" id="SSF55785">
    <property type="entry name" value="PYP-like sensor domain (PAS domain)"/>
    <property type="match status" value="2"/>
</dbReference>
<feature type="domain" description="PAS" evidence="1">
    <location>
        <begin position="147"/>
        <end position="221"/>
    </location>
</feature>